<evidence type="ECO:0000256" key="1">
    <source>
        <dbReference type="SAM" id="MobiDB-lite"/>
    </source>
</evidence>
<organism evidence="3 4">
    <name type="scientific">Cohnella fermenti</name>
    <dbReference type="NCBI Taxonomy" id="2565925"/>
    <lineage>
        <taxon>Bacteria</taxon>
        <taxon>Bacillati</taxon>
        <taxon>Bacillota</taxon>
        <taxon>Bacilli</taxon>
        <taxon>Bacillales</taxon>
        <taxon>Paenibacillaceae</taxon>
        <taxon>Cohnella</taxon>
    </lineage>
</organism>
<dbReference type="OrthoDB" id="9805070at2"/>
<feature type="compositionally biased region" description="Low complexity" evidence="1">
    <location>
        <begin position="233"/>
        <end position="246"/>
    </location>
</feature>
<keyword evidence="4" id="KW-1185">Reference proteome</keyword>
<protein>
    <submittedName>
        <fullName evidence="3">Uncharacterized protein</fullName>
    </submittedName>
</protein>
<feature type="transmembrane region" description="Helical" evidence="2">
    <location>
        <begin position="39"/>
        <end position="57"/>
    </location>
</feature>
<keyword evidence="2" id="KW-1133">Transmembrane helix</keyword>
<evidence type="ECO:0000313" key="3">
    <source>
        <dbReference type="EMBL" id="THF74628.1"/>
    </source>
</evidence>
<proteinExistence type="predicted"/>
<dbReference type="EMBL" id="SSOB01000039">
    <property type="protein sequence ID" value="THF74628.1"/>
    <property type="molecule type" value="Genomic_DNA"/>
</dbReference>
<comment type="caution">
    <text evidence="3">The sequence shown here is derived from an EMBL/GenBank/DDBJ whole genome shotgun (WGS) entry which is preliminary data.</text>
</comment>
<accession>A0A4S4BJ16</accession>
<keyword evidence="2" id="KW-0472">Membrane</keyword>
<feature type="region of interest" description="Disordered" evidence="1">
    <location>
        <begin position="233"/>
        <end position="252"/>
    </location>
</feature>
<evidence type="ECO:0000313" key="4">
    <source>
        <dbReference type="Proteomes" id="UP000310636"/>
    </source>
</evidence>
<evidence type="ECO:0000256" key="2">
    <source>
        <dbReference type="SAM" id="Phobius"/>
    </source>
</evidence>
<keyword evidence="2" id="KW-0812">Transmembrane</keyword>
<gene>
    <name evidence="3" type="ORF">E6C55_24460</name>
</gene>
<reference evidence="3 4" key="1">
    <citation type="submission" date="2019-04" db="EMBL/GenBank/DDBJ databases">
        <title>Cohnella sp. nov. isolated from preserved vegetables.</title>
        <authorList>
            <person name="Lin S.-Y."/>
            <person name="Hung M.-H."/>
            <person name="Young C.-C."/>
        </authorList>
    </citation>
    <scope>NUCLEOTIDE SEQUENCE [LARGE SCALE GENOMIC DNA]</scope>
    <source>
        <strain evidence="3 4">CC-MHH1044</strain>
    </source>
</reference>
<dbReference type="AlphaFoldDB" id="A0A4S4BJ16"/>
<name>A0A4S4BJ16_9BACL</name>
<dbReference type="Proteomes" id="UP000310636">
    <property type="component" value="Unassembled WGS sequence"/>
</dbReference>
<sequence length="252" mass="27208">MRMGSGTNIADFPGESLAMASSDDAAASARLRGSRGRRLIWGLLSALLAAGMALWALPAPERTNADPPDELNAGIVRESAATEADASGMPALLRFREFEEEPVLGYLHSRDSLLAEEPYFSAIVASAEEYDVNPLLLLAITGQEQGFVPKSGLHAERIANNPFNVFHSWEEYNTDIRDSSRIAAKLIAKLAGSVPKGEEPIAWMNLSYAEDPAWSTGVRLLFEKLTELSELSELSEPSSSLSSLSSEEADLP</sequence>